<evidence type="ECO:0000256" key="5">
    <source>
        <dbReference type="SAM" id="MobiDB-lite"/>
    </source>
</evidence>
<proteinExistence type="predicted"/>
<organism evidence="6 7">
    <name type="scientific">Phytophthora megakarya</name>
    <dbReference type="NCBI Taxonomy" id="4795"/>
    <lineage>
        <taxon>Eukaryota</taxon>
        <taxon>Sar</taxon>
        <taxon>Stramenopiles</taxon>
        <taxon>Oomycota</taxon>
        <taxon>Peronosporomycetes</taxon>
        <taxon>Peronosporales</taxon>
        <taxon>Peronosporaceae</taxon>
        <taxon>Phytophthora</taxon>
    </lineage>
</organism>
<dbReference type="InterPro" id="IPR011992">
    <property type="entry name" value="EF-hand-dom_pair"/>
</dbReference>
<dbReference type="Pfam" id="PF00400">
    <property type="entry name" value="WD40"/>
    <property type="match status" value="1"/>
</dbReference>
<dbReference type="SMART" id="SM00320">
    <property type="entry name" value="WD40"/>
    <property type="match status" value="4"/>
</dbReference>
<feature type="repeat" description="WD" evidence="4">
    <location>
        <begin position="302"/>
        <end position="336"/>
    </location>
</feature>
<dbReference type="EMBL" id="NBNE01000046">
    <property type="protein sequence ID" value="OWZ23748.1"/>
    <property type="molecule type" value="Genomic_DNA"/>
</dbReference>
<keyword evidence="1 4" id="KW-0853">WD repeat</keyword>
<gene>
    <name evidence="6" type="ORF">PHMEG_0001315</name>
</gene>
<dbReference type="Proteomes" id="UP000198211">
    <property type="component" value="Unassembled WGS sequence"/>
</dbReference>
<evidence type="ECO:0000256" key="3">
    <source>
        <dbReference type="ARBA" id="ARBA00022837"/>
    </source>
</evidence>
<dbReference type="SUPFAM" id="SSF50978">
    <property type="entry name" value="WD40 repeat-like"/>
    <property type="match status" value="1"/>
</dbReference>
<evidence type="ECO:0000256" key="1">
    <source>
        <dbReference type="ARBA" id="ARBA00022574"/>
    </source>
</evidence>
<dbReference type="InterPro" id="IPR050505">
    <property type="entry name" value="WDR55/POC1"/>
</dbReference>
<dbReference type="PANTHER" id="PTHR44019:SF8">
    <property type="entry name" value="POC1 CENTRIOLAR PROTEIN HOMOLOG"/>
    <property type="match status" value="1"/>
</dbReference>
<dbReference type="STRING" id="4795.A0A225X3D7"/>
<dbReference type="SUPFAM" id="SSF47473">
    <property type="entry name" value="EF-hand"/>
    <property type="match status" value="1"/>
</dbReference>
<dbReference type="InterPro" id="IPR036322">
    <property type="entry name" value="WD40_repeat_dom_sf"/>
</dbReference>
<comment type="caution">
    <text evidence="6">The sequence shown here is derived from an EMBL/GenBank/DDBJ whole genome shotgun (WGS) entry which is preliminary data.</text>
</comment>
<dbReference type="PROSITE" id="PS50082">
    <property type="entry name" value="WD_REPEATS_2"/>
    <property type="match status" value="1"/>
</dbReference>
<accession>A0A225X3D7</accession>
<sequence length="1829" mass="205968">MRAKETLQLRHQLSASGLSLRAATYDTKRHHVLTFDSHPLRPHVLRLFSLRRELKSVPLFDKSEGESTTKRPTSSNSSTQAHKRPSFFEQQLQQKEKRLNQSNVEVVVPIMLLQYSAKLDVFICVYSKATRPKGATQVPKITSHYVMLVEPGTLRILLIYEGPETNLLQCAHYDSLTDRVVLASYLKSEEGDGLMLPQAPKNVAEILQISKRLDDQDYWSTGSVDQEEPRMLLFIENTRASLRYPDKLAVICGSKGLRELYGASSDRSSSTDAVCTLLHWRQKQANVGKLMLVRRVLLRHRITAMVVSPCGDWLLAGFCDGSLKVWNVNGTRTNGSELFTIDAEPYEPPESSVTGSQDEEICSIESDGSLKVWNVNGTRTNESELFTIDAEPYEPPGSSVTGSQDEEICSIEVIASSTPNSTDAGSTDMVVIAAERDTGAVRHWKFSVERKIFAHGDDTSAGGHRYPRLRLVGYFNAGVKKQMGKEENPTKFKNQDTLGPALKTLVMCITIDMGSCFENLLLVVREDVIHVLKVQTVLYVMQEFAEVEEVYAVRGIIQQNENKVLSLSRTAVSKFRIFGLTDSSSETPSSKLLFAPPQISSTSVHVSLMETISNERMQLSFIVLTWSNGVVNVYDVLRENCVMQLEDKRLTDQISTLSVVTFSRTTPLNASVVREEDQFYTSRSSWSLAQGESSSSNACTDESDNLARRKLFIVVGTERGKLFGWSAGVLRSGDYTFQSVQKANVHVHAAHSSHIIQLAHVDTLIHGERALLASIGAGGIIKLWSIPSLKVVGHVNSIAEGYPATPSCLELLRREGPMKGRELYASVGYEDGRVAVWSVNFKQILFQRLDTSTRHERRVSKICRIPNDVVLTGLTEFLSCSLDMTVIQWQISGSGTVDEKRYFDIGAAIVDMILIQEHVVLALAHEVCKFEFAPSSGINIEYRIKPRTEIDGGEGDKDENEKQASIHADMQLIGDKYPDSPTTRSVEDPVSPSRRPSRSVDEYLTLHVPTAIHLEDTETSTDSAPATRDQNEDFVNSRTEDADKIPRHLQGSKSADKFQLSLINDDVLRGYLQEYIAHYGTGGTMAANRITHLLAIRPELPSVRRPGFALAKTLKILKLSAQDRLDPEEALYILRLLFAMPTVSNTSFDAPIMVHTLKEKNNRSEKAHAQRLREKKQALRKSVVTYNLLGEKCVRWEESLAEQEKCDQNQSQSSPISPCVGSIGNNNENIAGNVDEDDVVVLKEQSHVKMVHPVTKTTAKKSVRNKQVRSHNDCSGRMLENALMNSIRLSPMFQQFWTKGYCWCWPAPRLHITWTNEADNKSSENRSTKVRRRGKKCGACHKRLHTIELPRSGYTPHFSRQATFGIIVEVYSKLATIAHSRLYKSGSTKIERVPECSIFSAIYEVFLATYGMRNIVQMKLKLFFVSMCHYLSEYDAVAVFGELLGLHKSGIADEYDHAPSTLVALCVCCYSWLYSRGMVVNGDSFSGQLRGSEWGNSFNTTTTEVLPATDGTTHWQFVRVEHALLCAQDNLLYPLVNPGFLQSVMVYMQEYAQASPTRSLRTDSPDFGSDDIGRNGGNPVLWIELHRILRLLVGEWKHQNAHFRVTERLLFIYPQHDAALEGDLIEKLQLMLSCFVFYDHDRVGAMTITDFETLLFKFRYLWTEESSADEFDTAFNDMVFENTMSAIKKRFLDVSHDGQLCYLDFWAMLYIVGLKTRGLINFHEIPSFCRNYKLEVSPELSDMGFKLAKARWIRKLDGNIAAAWVVCMMVHYLRKNYSQGMKPKCSVCSSMDQFQQLDRLQALPHWIDSDRWKLSLVLMVLQANIPESL</sequence>
<dbReference type="PROSITE" id="PS00018">
    <property type="entry name" value="EF_HAND_1"/>
    <property type="match status" value="1"/>
</dbReference>
<feature type="region of interest" description="Disordered" evidence="5">
    <location>
        <begin position="973"/>
        <end position="1039"/>
    </location>
</feature>
<evidence type="ECO:0000313" key="7">
    <source>
        <dbReference type="Proteomes" id="UP000198211"/>
    </source>
</evidence>
<dbReference type="InterPro" id="IPR018247">
    <property type="entry name" value="EF_Hand_1_Ca_BS"/>
</dbReference>
<reference evidence="7" key="1">
    <citation type="submission" date="2017-03" db="EMBL/GenBank/DDBJ databases">
        <title>Phytopthora megakarya and P. palmivora, two closely related causual agents of cacao black pod achieved similar genome size and gene model numbers by different mechanisms.</title>
        <authorList>
            <person name="Ali S."/>
            <person name="Shao J."/>
            <person name="Larry D.J."/>
            <person name="Kronmiller B."/>
            <person name="Shen D."/>
            <person name="Strem M.D."/>
            <person name="Melnick R.L."/>
            <person name="Guiltinan M.J."/>
            <person name="Tyler B.M."/>
            <person name="Meinhardt L.W."/>
            <person name="Bailey B.A."/>
        </authorList>
    </citation>
    <scope>NUCLEOTIDE SEQUENCE [LARGE SCALE GENOMIC DNA]</scope>
    <source>
        <strain evidence="7">zdho120</strain>
    </source>
</reference>
<protein>
    <submittedName>
        <fullName evidence="6">Uncharacterized protein</fullName>
    </submittedName>
</protein>
<feature type="compositionally biased region" description="Polar residues" evidence="5">
    <location>
        <begin position="70"/>
        <end position="80"/>
    </location>
</feature>
<feature type="region of interest" description="Disordered" evidence="5">
    <location>
        <begin position="61"/>
        <end position="85"/>
    </location>
</feature>
<keyword evidence="3" id="KW-0106">Calcium</keyword>
<evidence type="ECO:0000256" key="4">
    <source>
        <dbReference type="PROSITE-ProRule" id="PRU00221"/>
    </source>
</evidence>
<keyword evidence="7" id="KW-1185">Reference proteome</keyword>
<dbReference type="InterPro" id="IPR001680">
    <property type="entry name" value="WD40_rpt"/>
</dbReference>
<evidence type="ECO:0000256" key="2">
    <source>
        <dbReference type="ARBA" id="ARBA00022737"/>
    </source>
</evidence>
<keyword evidence="2" id="KW-0677">Repeat</keyword>
<dbReference type="Gene3D" id="2.130.10.10">
    <property type="entry name" value="YVTN repeat-like/Quinoprotein amine dehydrogenase"/>
    <property type="match status" value="2"/>
</dbReference>
<dbReference type="PANTHER" id="PTHR44019">
    <property type="entry name" value="WD REPEAT-CONTAINING PROTEIN 55"/>
    <property type="match status" value="1"/>
</dbReference>
<name>A0A225X3D7_9STRA</name>
<evidence type="ECO:0000313" key="6">
    <source>
        <dbReference type="EMBL" id="OWZ23748.1"/>
    </source>
</evidence>
<dbReference type="OrthoDB" id="167420at2759"/>
<dbReference type="InterPro" id="IPR015943">
    <property type="entry name" value="WD40/YVTN_repeat-like_dom_sf"/>
</dbReference>